<reference evidence="2" key="1">
    <citation type="submission" date="2014-09" db="EMBL/GenBank/DDBJ databases">
        <authorList>
            <person name="Sharma Rahul"/>
            <person name="Thines Marco"/>
        </authorList>
    </citation>
    <scope>NUCLEOTIDE SEQUENCE [LARGE SCALE GENOMIC DNA]</scope>
</reference>
<keyword evidence="2" id="KW-1185">Reference proteome</keyword>
<dbReference type="Proteomes" id="UP000054928">
    <property type="component" value="Unassembled WGS sequence"/>
</dbReference>
<sequence>MKWIKVPGALVASDPLPEVETVACSIEGVQMVAAIHRDLLGLPLFVRERWKAECLGGRKR</sequence>
<proteinExistence type="predicted"/>
<dbReference type="EMBL" id="CCYD01000321">
    <property type="protein sequence ID" value="CEG38216.1"/>
    <property type="molecule type" value="Genomic_DNA"/>
</dbReference>
<organism evidence="1 2">
    <name type="scientific">Plasmopara halstedii</name>
    <name type="common">Downy mildew of sunflower</name>
    <dbReference type="NCBI Taxonomy" id="4781"/>
    <lineage>
        <taxon>Eukaryota</taxon>
        <taxon>Sar</taxon>
        <taxon>Stramenopiles</taxon>
        <taxon>Oomycota</taxon>
        <taxon>Peronosporomycetes</taxon>
        <taxon>Peronosporales</taxon>
        <taxon>Peronosporaceae</taxon>
        <taxon>Plasmopara</taxon>
    </lineage>
</organism>
<name>A0A0P1ABJ8_PLAHL</name>
<dbReference type="GeneID" id="36403358"/>
<evidence type="ECO:0000313" key="2">
    <source>
        <dbReference type="Proteomes" id="UP000054928"/>
    </source>
</evidence>
<accession>A0A0P1ABJ8</accession>
<dbReference type="AlphaFoldDB" id="A0A0P1ABJ8"/>
<evidence type="ECO:0000313" key="1">
    <source>
        <dbReference type="EMBL" id="CEG38216.1"/>
    </source>
</evidence>
<protein>
    <submittedName>
        <fullName evidence="1">Uncharacterized protein</fullName>
    </submittedName>
</protein>
<dbReference type="RefSeq" id="XP_024574585.1">
    <property type="nucleotide sequence ID" value="XM_024723628.1"/>
</dbReference>